<evidence type="ECO:0000256" key="2">
    <source>
        <dbReference type="ARBA" id="ARBA00004496"/>
    </source>
</evidence>
<organism evidence="7 8">
    <name type="scientific">Naegleria lovaniensis</name>
    <name type="common">Amoeba</name>
    <dbReference type="NCBI Taxonomy" id="51637"/>
    <lineage>
        <taxon>Eukaryota</taxon>
        <taxon>Discoba</taxon>
        <taxon>Heterolobosea</taxon>
        <taxon>Tetramitia</taxon>
        <taxon>Eutetramitia</taxon>
        <taxon>Vahlkampfiidae</taxon>
        <taxon>Naegleria</taxon>
    </lineage>
</organism>
<dbReference type="PANTHER" id="PTHR33958">
    <property type="entry name" value="PROTEIN C8ORF37"/>
    <property type="match status" value="1"/>
</dbReference>
<comment type="function">
    <text evidence="4">May be involved in photoreceptor outer segment disk morphogenesis.</text>
</comment>
<dbReference type="InterPro" id="IPR029239">
    <property type="entry name" value="CFAP418"/>
</dbReference>
<gene>
    <name evidence="7" type="ORF">C9374_005357</name>
</gene>
<dbReference type="GeneID" id="68097812"/>
<evidence type="ECO:0000313" key="8">
    <source>
        <dbReference type="Proteomes" id="UP000816034"/>
    </source>
</evidence>
<proteinExistence type="predicted"/>
<evidence type="ECO:0000313" key="7">
    <source>
        <dbReference type="EMBL" id="KAG2382155.1"/>
    </source>
</evidence>
<dbReference type="GO" id="GO:0005829">
    <property type="term" value="C:cytosol"/>
    <property type="evidence" value="ECO:0007669"/>
    <property type="project" value="TreeGrafter"/>
</dbReference>
<keyword evidence="3" id="KW-0963">Cytoplasm</keyword>
<protein>
    <recommendedName>
        <fullName evidence="5">Cilia- and flagella-associated protein 418</fullName>
    </recommendedName>
</protein>
<comment type="subcellular location">
    <subcellularLocation>
        <location evidence="2">Cytoplasm</location>
    </subcellularLocation>
    <subcellularLocation>
        <location evidence="1">Photoreceptor inner segment</location>
    </subcellularLocation>
</comment>
<sequence>MPTYSDTSSDAVAYDLDELMDEIEEIIERPSSQPTPPQRAVTTKIEEISRNVSSSPIISTVTPSHRNSKNNLFSNLNNNVNYPPAQAQPLTRESSFKRPMHLSPFSQHSPTNRKSSDHHELDKIMNELLEEPVSPLVKKKNSFSKVNAFKVLSPSNVGNHQAPQKISSSALTTPHNNMGNYHTTLHHEPVVQTPRKCSTVFIGNHSDSLGINSFTTFKRCNDLRCMKCDFKVAIFDGKKWKPDVNYLFFRNNYPDTVKKGFEEKDFPDFSSYCCQCTWISVNERTNLKNLPSINWYCGGHK</sequence>
<evidence type="ECO:0000256" key="1">
    <source>
        <dbReference type="ARBA" id="ARBA00004437"/>
    </source>
</evidence>
<evidence type="ECO:0000256" key="3">
    <source>
        <dbReference type="ARBA" id="ARBA00022490"/>
    </source>
</evidence>
<dbReference type="Pfam" id="PF14996">
    <property type="entry name" value="RMP"/>
    <property type="match status" value="1"/>
</dbReference>
<comment type="caution">
    <text evidence="7">The sequence shown here is derived from an EMBL/GenBank/DDBJ whole genome shotgun (WGS) entry which is preliminary data.</text>
</comment>
<evidence type="ECO:0000256" key="4">
    <source>
        <dbReference type="ARBA" id="ARBA00024819"/>
    </source>
</evidence>
<evidence type="ECO:0000256" key="5">
    <source>
        <dbReference type="ARBA" id="ARBA00026215"/>
    </source>
</evidence>
<dbReference type="AlphaFoldDB" id="A0AA88GQD3"/>
<name>A0AA88GQD3_NAELO</name>
<feature type="compositionally biased region" description="Polar residues" evidence="6">
    <location>
        <begin position="104"/>
        <end position="113"/>
    </location>
</feature>
<feature type="region of interest" description="Disordered" evidence="6">
    <location>
        <begin position="100"/>
        <end position="119"/>
    </location>
</feature>
<dbReference type="PANTHER" id="PTHR33958:SF1">
    <property type="entry name" value="CILIA- AND FLAGELLA-ASSOCIATED PROTEIN 418"/>
    <property type="match status" value="1"/>
</dbReference>
<dbReference type="Proteomes" id="UP000816034">
    <property type="component" value="Unassembled WGS sequence"/>
</dbReference>
<reference evidence="7 8" key="1">
    <citation type="journal article" date="2018" name="BMC Genomics">
        <title>The genome of Naegleria lovaniensis, the basis for a comparative approach to unravel pathogenicity factors of the human pathogenic amoeba N. fowleri.</title>
        <authorList>
            <person name="Liechti N."/>
            <person name="Schurch N."/>
            <person name="Bruggmann R."/>
            <person name="Wittwer M."/>
        </authorList>
    </citation>
    <scope>NUCLEOTIDE SEQUENCE [LARGE SCALE GENOMIC DNA]</scope>
    <source>
        <strain evidence="7 8">ATCC 30569</strain>
    </source>
</reference>
<dbReference type="EMBL" id="PYSW02000024">
    <property type="protein sequence ID" value="KAG2382155.1"/>
    <property type="molecule type" value="Genomic_DNA"/>
</dbReference>
<dbReference type="RefSeq" id="XP_044547834.1">
    <property type="nucleotide sequence ID" value="XM_044695098.1"/>
</dbReference>
<keyword evidence="8" id="KW-1185">Reference proteome</keyword>
<accession>A0AA88GQD3</accession>
<evidence type="ECO:0000256" key="6">
    <source>
        <dbReference type="SAM" id="MobiDB-lite"/>
    </source>
</evidence>